<comment type="subcellular location">
    <subcellularLocation>
        <location evidence="1">Membrane</location>
        <topology evidence="1">Multi-pass membrane protein</topology>
    </subcellularLocation>
</comment>
<evidence type="ECO:0000256" key="4">
    <source>
        <dbReference type="ARBA" id="ARBA00022989"/>
    </source>
</evidence>
<feature type="transmembrane region" description="Helical" evidence="6">
    <location>
        <begin position="137"/>
        <end position="156"/>
    </location>
</feature>
<keyword evidence="4 6" id="KW-1133">Transmembrane helix</keyword>
<dbReference type="PRINTS" id="PR00251">
    <property type="entry name" value="BACTRLOPSIN"/>
</dbReference>
<protein>
    <submittedName>
        <fullName evidence="7">Family A G protein-coupled receptor-like protein</fullName>
    </submittedName>
</protein>
<keyword evidence="3 6" id="KW-0812">Transmembrane</keyword>
<gene>
    <name evidence="7" type="ORF">NA56DRAFT_612415</name>
</gene>
<dbReference type="SUPFAM" id="SSF81321">
    <property type="entry name" value="Family A G protein-coupled receptor-like"/>
    <property type="match status" value="1"/>
</dbReference>
<feature type="transmembrane region" description="Helical" evidence="6">
    <location>
        <begin position="232"/>
        <end position="251"/>
    </location>
</feature>
<dbReference type="Gene3D" id="1.20.1070.10">
    <property type="entry name" value="Rhodopsin 7-helix transmembrane proteins"/>
    <property type="match status" value="1"/>
</dbReference>
<dbReference type="GO" id="GO:0005783">
    <property type="term" value="C:endoplasmic reticulum"/>
    <property type="evidence" value="ECO:0007669"/>
    <property type="project" value="TreeGrafter"/>
</dbReference>
<evidence type="ECO:0000256" key="6">
    <source>
        <dbReference type="SAM" id="Phobius"/>
    </source>
</evidence>
<feature type="transmembrane region" description="Helical" evidence="6">
    <location>
        <begin position="162"/>
        <end position="182"/>
    </location>
</feature>
<keyword evidence="8" id="KW-1185">Reference proteome</keyword>
<accession>A0A2J6PH04</accession>
<feature type="transmembrane region" description="Helical" evidence="6">
    <location>
        <begin position="108"/>
        <end position="130"/>
    </location>
</feature>
<keyword evidence="5 6" id="KW-0472">Membrane</keyword>
<dbReference type="Pfam" id="PF01036">
    <property type="entry name" value="Bac_rhodopsin"/>
    <property type="match status" value="1"/>
</dbReference>
<dbReference type="InterPro" id="IPR043476">
    <property type="entry name" value="Yro2-like_7TM"/>
</dbReference>
<dbReference type="Proteomes" id="UP000235672">
    <property type="component" value="Unassembled WGS sequence"/>
</dbReference>
<dbReference type="GO" id="GO:0005886">
    <property type="term" value="C:plasma membrane"/>
    <property type="evidence" value="ECO:0007669"/>
    <property type="project" value="TreeGrafter"/>
</dbReference>
<evidence type="ECO:0000313" key="8">
    <source>
        <dbReference type="Proteomes" id="UP000235672"/>
    </source>
</evidence>
<dbReference type="PANTHER" id="PTHR28286">
    <property type="match status" value="1"/>
</dbReference>
<evidence type="ECO:0000256" key="1">
    <source>
        <dbReference type="ARBA" id="ARBA00004141"/>
    </source>
</evidence>
<name>A0A2J6PH04_9HELO</name>
<evidence type="ECO:0000313" key="7">
    <source>
        <dbReference type="EMBL" id="PMD13331.1"/>
    </source>
</evidence>
<reference evidence="7 8" key="1">
    <citation type="submission" date="2016-05" db="EMBL/GenBank/DDBJ databases">
        <title>A degradative enzymes factory behind the ericoid mycorrhizal symbiosis.</title>
        <authorList>
            <consortium name="DOE Joint Genome Institute"/>
            <person name="Martino E."/>
            <person name="Morin E."/>
            <person name="Grelet G."/>
            <person name="Kuo A."/>
            <person name="Kohler A."/>
            <person name="Daghino S."/>
            <person name="Barry K."/>
            <person name="Choi C."/>
            <person name="Cichocki N."/>
            <person name="Clum A."/>
            <person name="Copeland A."/>
            <person name="Hainaut M."/>
            <person name="Haridas S."/>
            <person name="Labutti K."/>
            <person name="Lindquist E."/>
            <person name="Lipzen A."/>
            <person name="Khouja H.-R."/>
            <person name="Murat C."/>
            <person name="Ohm R."/>
            <person name="Olson A."/>
            <person name="Spatafora J."/>
            <person name="Veneault-Fourrey C."/>
            <person name="Henrissat B."/>
            <person name="Grigoriev I."/>
            <person name="Martin F."/>
            <person name="Perotto S."/>
        </authorList>
    </citation>
    <scope>NUCLEOTIDE SEQUENCE [LARGE SCALE GENOMIC DNA]</scope>
    <source>
        <strain evidence="7 8">UAMH 7357</strain>
    </source>
</reference>
<dbReference type="PANTHER" id="PTHR28286:SF1">
    <property type="entry name" value="30 KDA HEAT SHOCK PROTEIN-RELATED"/>
    <property type="match status" value="1"/>
</dbReference>
<dbReference type="EMBL" id="KZ613533">
    <property type="protein sequence ID" value="PMD13331.1"/>
    <property type="molecule type" value="Genomic_DNA"/>
</dbReference>
<feature type="transmembrane region" description="Helical" evidence="6">
    <location>
        <begin position="32"/>
        <end position="53"/>
    </location>
</feature>
<proteinExistence type="inferred from homology"/>
<dbReference type="InterPro" id="IPR001425">
    <property type="entry name" value="Arc/bac/fun_rhodopsins"/>
</dbReference>
<evidence type="ECO:0000256" key="5">
    <source>
        <dbReference type="ARBA" id="ARBA00023136"/>
    </source>
</evidence>
<keyword evidence="7" id="KW-0675">Receptor</keyword>
<feature type="transmembrane region" description="Helical" evidence="6">
    <location>
        <begin position="65"/>
        <end position="88"/>
    </location>
</feature>
<comment type="similarity">
    <text evidence="2">Belongs to the archaeal/bacterial/fungal opsin family.</text>
</comment>
<dbReference type="AlphaFoldDB" id="A0A2J6PH04"/>
<dbReference type="SMART" id="SM01021">
    <property type="entry name" value="Bac_rhodopsin"/>
    <property type="match status" value="1"/>
</dbReference>
<dbReference type="CDD" id="cd15239">
    <property type="entry name" value="7tm_YRO2_fungal-like"/>
    <property type="match status" value="1"/>
</dbReference>
<evidence type="ECO:0000256" key="2">
    <source>
        <dbReference type="ARBA" id="ARBA00008130"/>
    </source>
</evidence>
<sequence>MPANQNEATKVNPFIVNGKTVDIHITVHGSDWYYAVMSIMGTTMLIIMGMSLLRPRTHRIFHHILAAVALVAMIEHYSMASNLGWVPIDVEWQRSDRLVAGLNRQIWWVRYCSWFIIWPLLSLALCLTAVMPLANTIWTCFLSAVMAVMALVGAMVRTDYKWGYYGFWCACWFGLVFNLIVTARRHANALGRDVHLTFLASSSWILLLWMSYPVCWGISEGGNVISPDSEFIFYGILDCCLIPVSSFALLWGHRQIDPTRLGLYMRDYDDPLPWQGLAVYDEKTKPASEDVRRQLLATNGATSATTPTDPATSAAL</sequence>
<evidence type="ECO:0000256" key="3">
    <source>
        <dbReference type="ARBA" id="ARBA00022692"/>
    </source>
</evidence>
<organism evidence="7 8">
    <name type="scientific">Hyaloscypha hepaticicola</name>
    <dbReference type="NCBI Taxonomy" id="2082293"/>
    <lineage>
        <taxon>Eukaryota</taxon>
        <taxon>Fungi</taxon>
        <taxon>Dikarya</taxon>
        <taxon>Ascomycota</taxon>
        <taxon>Pezizomycotina</taxon>
        <taxon>Leotiomycetes</taxon>
        <taxon>Helotiales</taxon>
        <taxon>Hyaloscyphaceae</taxon>
        <taxon>Hyaloscypha</taxon>
    </lineage>
</organism>
<dbReference type="OrthoDB" id="536545at2759"/>
<feature type="transmembrane region" description="Helical" evidence="6">
    <location>
        <begin position="194"/>
        <end position="212"/>
    </location>
</feature>